<feature type="domain" description="AsmA" evidence="3">
    <location>
        <begin position="486"/>
        <end position="594"/>
    </location>
</feature>
<dbReference type="GO" id="GO:0090313">
    <property type="term" value="P:regulation of protein targeting to membrane"/>
    <property type="evidence" value="ECO:0007669"/>
    <property type="project" value="TreeGrafter"/>
</dbReference>
<feature type="compositionally biased region" description="Low complexity" evidence="1">
    <location>
        <begin position="129"/>
        <end position="140"/>
    </location>
</feature>
<dbReference type="PANTHER" id="PTHR30441">
    <property type="entry name" value="DUF748 DOMAIN-CONTAINING PROTEIN"/>
    <property type="match status" value="1"/>
</dbReference>
<gene>
    <name evidence="4" type="ORF">MNBD_ALPHA09-1331</name>
</gene>
<dbReference type="InterPro" id="IPR052894">
    <property type="entry name" value="AsmA-related"/>
</dbReference>
<organism evidence="4">
    <name type="scientific">hydrothermal vent metagenome</name>
    <dbReference type="NCBI Taxonomy" id="652676"/>
    <lineage>
        <taxon>unclassified sequences</taxon>
        <taxon>metagenomes</taxon>
        <taxon>ecological metagenomes</taxon>
    </lineage>
</organism>
<sequence length="748" mass="76274">MRIILGSIFTIFTVVVVAVIAIPFLVSTDWIRDQVVATVNDKTGRTLTIGGRTSLSVFPNLSLTVGQVVFSNPAGRDGNLVRMEELDVGLKLLPLISGGVEVDRLILTRPVFNLSVDGDGRPNWSFADTATTPGGAAATPVTSGQPAPAENGGSTLPTIEAVQLGDVRIVDGTVTYRDLRSGAYQEIKSINATLELPSLADPMILSGTLSWQSEQISFSTEIAEPQALTTGTPTAFAVEFDAPQLKMALSGNLTVRDGFALDGKVQTSTPSVKAMARWLGVGAPDVAGLGPFSLAAGVKADETGIALANAALTLDDMTAEGGLLVGIGGSKPVIRATLAVSRINIGDYIGGAKRGGQGGGQGGNSSGASSPPSGAGAGAGDWSDEPIDMSALGAIDADLRISAAALRLGDIEIGRSALAVTLKDALLSIDLSELQLYDGRAAGRLTINGASATPAIAAAFNIDNVAANPLLAAVAGFDWIATPAIAAAFNIDNVAANPLLAAVAGFDWIEGRAKITGSLASRGVSQRGLVAALNGQTNLLFSDGAVRGVNVAQMARNLQLGNIAGLTGGEAMKTDFSAFSASFNITRGIAQTNDIQLLGPLVRVTGAGVADLPNRTVDFRINPKIVASIEGQGGVGELAGLEVPILVRGPWVKPSVTADVEGLLRDPSRVIDAAKDIGKALERALGDDPKKALKKAIRNPGDFLKQLSGGGLGGAQGGAETGALGIDQGAGAQPSPIGEDIFRQLLGQ</sequence>
<feature type="domain" description="AsmA" evidence="3">
    <location>
        <begin position="4"/>
        <end position="211"/>
    </location>
</feature>
<keyword evidence="2" id="KW-0812">Transmembrane</keyword>
<feature type="region of interest" description="Disordered" evidence="1">
    <location>
        <begin position="125"/>
        <end position="151"/>
    </location>
</feature>
<dbReference type="EMBL" id="UOEM01000065">
    <property type="protein sequence ID" value="VAW13750.1"/>
    <property type="molecule type" value="Genomic_DNA"/>
</dbReference>
<feature type="transmembrane region" description="Helical" evidence="2">
    <location>
        <begin position="7"/>
        <end position="26"/>
    </location>
</feature>
<protein>
    <recommendedName>
        <fullName evidence="3">AsmA domain-containing protein</fullName>
    </recommendedName>
</protein>
<reference evidence="4" key="1">
    <citation type="submission" date="2018-06" db="EMBL/GenBank/DDBJ databases">
        <authorList>
            <person name="Zhirakovskaya E."/>
        </authorList>
    </citation>
    <scope>NUCLEOTIDE SEQUENCE</scope>
</reference>
<dbReference type="GO" id="GO:0005886">
    <property type="term" value="C:plasma membrane"/>
    <property type="evidence" value="ECO:0007669"/>
    <property type="project" value="TreeGrafter"/>
</dbReference>
<evidence type="ECO:0000313" key="4">
    <source>
        <dbReference type="EMBL" id="VAW13750.1"/>
    </source>
</evidence>
<proteinExistence type="predicted"/>
<dbReference type="InterPro" id="IPR007844">
    <property type="entry name" value="AsmA"/>
</dbReference>
<accession>A0A3B0TA45</accession>
<keyword evidence="2" id="KW-0472">Membrane</keyword>
<feature type="region of interest" description="Disordered" evidence="1">
    <location>
        <begin position="356"/>
        <end position="381"/>
    </location>
</feature>
<feature type="compositionally biased region" description="Gly residues" evidence="1">
    <location>
        <begin position="356"/>
        <end position="365"/>
    </location>
</feature>
<evidence type="ECO:0000256" key="1">
    <source>
        <dbReference type="SAM" id="MobiDB-lite"/>
    </source>
</evidence>
<keyword evidence="2" id="KW-1133">Transmembrane helix</keyword>
<dbReference type="Pfam" id="PF05170">
    <property type="entry name" value="AsmA"/>
    <property type="match status" value="2"/>
</dbReference>
<dbReference type="PANTHER" id="PTHR30441:SF4">
    <property type="entry name" value="PROTEIN ASMA"/>
    <property type="match status" value="1"/>
</dbReference>
<dbReference type="AlphaFoldDB" id="A0A3B0TA45"/>
<name>A0A3B0TA45_9ZZZZ</name>
<evidence type="ECO:0000256" key="2">
    <source>
        <dbReference type="SAM" id="Phobius"/>
    </source>
</evidence>
<evidence type="ECO:0000259" key="3">
    <source>
        <dbReference type="Pfam" id="PF05170"/>
    </source>
</evidence>